<dbReference type="InterPro" id="IPR038765">
    <property type="entry name" value="Papain-like_cys_pep_sf"/>
</dbReference>
<dbReference type="AlphaFoldDB" id="A0A6C0J8Y7"/>
<evidence type="ECO:0000313" key="1">
    <source>
        <dbReference type="EMBL" id="QHU02099.1"/>
    </source>
</evidence>
<dbReference type="EMBL" id="MN740354">
    <property type="protein sequence ID" value="QHU02099.1"/>
    <property type="molecule type" value="Genomic_DNA"/>
</dbReference>
<dbReference type="Gene3D" id="3.90.1720.10">
    <property type="entry name" value="endopeptidase domain like (from Nostoc punctiforme)"/>
    <property type="match status" value="1"/>
</dbReference>
<protein>
    <submittedName>
        <fullName evidence="1">Uncharacterized protein</fullName>
    </submittedName>
</protein>
<reference evidence="1" key="1">
    <citation type="journal article" date="2020" name="Nature">
        <title>Giant virus diversity and host interactions through global metagenomics.</title>
        <authorList>
            <person name="Schulz F."/>
            <person name="Roux S."/>
            <person name="Paez-Espino D."/>
            <person name="Jungbluth S."/>
            <person name="Walsh D.A."/>
            <person name="Denef V.J."/>
            <person name="McMahon K.D."/>
            <person name="Konstantinidis K.T."/>
            <person name="Eloe-Fadrosh E.A."/>
            <person name="Kyrpides N.C."/>
            <person name="Woyke T."/>
        </authorList>
    </citation>
    <scope>NUCLEOTIDE SEQUENCE</scope>
    <source>
        <strain evidence="1">GVMAG-M-3300025880-56</strain>
    </source>
</reference>
<proteinExistence type="predicted"/>
<organism evidence="1">
    <name type="scientific">viral metagenome</name>
    <dbReference type="NCBI Taxonomy" id="1070528"/>
    <lineage>
        <taxon>unclassified sequences</taxon>
        <taxon>metagenomes</taxon>
        <taxon>organismal metagenomes</taxon>
    </lineage>
</organism>
<accession>A0A6C0J8Y7</accession>
<dbReference type="SUPFAM" id="SSF54001">
    <property type="entry name" value="Cysteine proteinases"/>
    <property type="match status" value="1"/>
</dbReference>
<sequence length="198" mass="22720">MDQSKMYVLFIKGHGLIANGILLYEKLWNITSKYTHVGLVVHKGLLDKKISDLFCLTNDFYILESTLSGVLNDSVNSSCDKTIFGPQFRSFDDFVSVYSKFGDVKAKLVEMDQSLSLNLCNYLGKRYDYNVLNLTMIHVPYIYYKNDKYFCSDLITSLLKDNGMVDKNINSKKVSPNKLYKLLKKNKLTSKEITLCLN</sequence>
<name>A0A6C0J8Y7_9ZZZZ</name>